<dbReference type="InterPro" id="IPR029058">
    <property type="entry name" value="AB_hydrolase_fold"/>
</dbReference>
<dbReference type="AlphaFoldDB" id="A0A485LG89"/>
<dbReference type="EMBL" id="VJMH01006938">
    <property type="protein sequence ID" value="KAF0687330.1"/>
    <property type="molecule type" value="Genomic_DNA"/>
</dbReference>
<name>A0A485LG89_9STRA</name>
<evidence type="ECO:0000313" key="4">
    <source>
        <dbReference type="Proteomes" id="UP000332933"/>
    </source>
</evidence>
<dbReference type="PRINTS" id="PR00111">
    <property type="entry name" value="ABHYDROLASE"/>
</dbReference>
<feature type="domain" description="AB hydrolase-1" evidence="1">
    <location>
        <begin position="349"/>
        <end position="585"/>
    </location>
</feature>
<dbReference type="InterPro" id="IPR000639">
    <property type="entry name" value="Epox_hydrolase-like"/>
</dbReference>
<dbReference type="PANTHER" id="PTHR43798:SF33">
    <property type="entry name" value="HYDROLASE, PUTATIVE (AFU_ORTHOLOGUE AFUA_2G14860)-RELATED"/>
    <property type="match status" value="1"/>
</dbReference>
<dbReference type="PANTHER" id="PTHR43798">
    <property type="entry name" value="MONOACYLGLYCEROL LIPASE"/>
    <property type="match status" value="1"/>
</dbReference>
<evidence type="ECO:0000313" key="2">
    <source>
        <dbReference type="EMBL" id="KAF0687330.1"/>
    </source>
</evidence>
<dbReference type="SUPFAM" id="SSF53474">
    <property type="entry name" value="alpha/beta-Hydrolases"/>
    <property type="match status" value="2"/>
</dbReference>
<gene>
    <name evidence="3" type="primary">Aste57867_20940</name>
    <name evidence="2" type="ORF">As57867_020872</name>
    <name evidence="3" type="ORF">ASTE57867_20940</name>
</gene>
<sequence length="607" mass="67488">MRPVLESAIAVARWLMHLKLETTTVDDITWTYLDSKSPRACPSHQKPEAEIVVILHGFSSMKESMLRVARPLLKHFRVIMPDLPGHGDTTSTLHSYRAEEQAARLHAFLVHLFGATVKVHILGCSMGGMVSGVFAARFPDAIRSVTLICPAGITMPTKSSLFQIFEDTGENYMRVEKVEDFDRLRTYMSFRQRKLPRFIGKFVVEEADKRREALEELMRDILLDQSVLDSLLEKIAAPCLAIWGDSDQILDPSCLDTIKAKVPPQWLTAKVIKDAGHIVHQECHESVSGFALEFLQALPSSTSDIVVQIPTMYVARWVFGLALETATVDDITWSYLDSHGAEDDDVDAPVVVILHGFSSVKESMLRIARPLLPHFRVLMPDLPGHGHTTSTLFSYRADEQAARLHALLLHILPPSTTIHLLGCSMGGMVAGVFAAQYPDRMASVTLICPAGITMPTKSPMFQAYADTGENHMRIENVQDYERMWTYMSARPRKLPSFVSSLVGGFVVDEANKRRQALEDLMRDILLDQTVLDTKLEQIASPCFVLWGDSDRILDPSCLEIVRAKVPAQWLTTKLVPDAGHVVHHEASDVVSASVAAFLLPTTSTSPT</sequence>
<dbReference type="Gene3D" id="3.40.50.1820">
    <property type="entry name" value="alpha/beta hydrolase"/>
    <property type="match status" value="2"/>
</dbReference>
<reference evidence="3 4" key="1">
    <citation type="submission" date="2019-03" db="EMBL/GenBank/DDBJ databases">
        <authorList>
            <person name="Gaulin E."/>
            <person name="Dumas B."/>
        </authorList>
    </citation>
    <scope>NUCLEOTIDE SEQUENCE [LARGE SCALE GENOMIC DNA]</scope>
    <source>
        <strain evidence="3">CBS 568.67</strain>
    </source>
</reference>
<dbReference type="GO" id="GO:0003824">
    <property type="term" value="F:catalytic activity"/>
    <property type="evidence" value="ECO:0007669"/>
    <property type="project" value="InterPro"/>
</dbReference>
<dbReference type="OrthoDB" id="6431331at2759"/>
<dbReference type="InterPro" id="IPR050266">
    <property type="entry name" value="AB_hydrolase_sf"/>
</dbReference>
<dbReference type="EMBL" id="CAADRA010006964">
    <property type="protein sequence ID" value="VFT97617.1"/>
    <property type="molecule type" value="Genomic_DNA"/>
</dbReference>
<protein>
    <submittedName>
        <fullName evidence="3">Aste57867_20940 protein</fullName>
    </submittedName>
</protein>
<proteinExistence type="predicted"/>
<accession>A0A485LG89</accession>
<organism evidence="3 4">
    <name type="scientific">Aphanomyces stellatus</name>
    <dbReference type="NCBI Taxonomy" id="120398"/>
    <lineage>
        <taxon>Eukaryota</taxon>
        <taxon>Sar</taxon>
        <taxon>Stramenopiles</taxon>
        <taxon>Oomycota</taxon>
        <taxon>Saprolegniomycetes</taxon>
        <taxon>Saprolegniales</taxon>
        <taxon>Verrucalvaceae</taxon>
        <taxon>Aphanomyces</taxon>
    </lineage>
</organism>
<evidence type="ECO:0000259" key="1">
    <source>
        <dbReference type="Pfam" id="PF00561"/>
    </source>
</evidence>
<reference evidence="2" key="2">
    <citation type="submission" date="2019-06" db="EMBL/GenBank/DDBJ databases">
        <title>Genomics analysis of Aphanomyces spp. identifies a new class of oomycete effector associated with host adaptation.</title>
        <authorList>
            <person name="Gaulin E."/>
        </authorList>
    </citation>
    <scope>NUCLEOTIDE SEQUENCE</scope>
    <source>
        <strain evidence="2">CBS 578.67</strain>
    </source>
</reference>
<evidence type="ECO:0000313" key="3">
    <source>
        <dbReference type="EMBL" id="VFT97617.1"/>
    </source>
</evidence>
<dbReference type="GO" id="GO:0016020">
    <property type="term" value="C:membrane"/>
    <property type="evidence" value="ECO:0007669"/>
    <property type="project" value="TreeGrafter"/>
</dbReference>
<dbReference type="Pfam" id="PF00561">
    <property type="entry name" value="Abhydrolase_1"/>
    <property type="match status" value="2"/>
</dbReference>
<dbReference type="Proteomes" id="UP000332933">
    <property type="component" value="Unassembled WGS sequence"/>
</dbReference>
<dbReference type="InterPro" id="IPR000073">
    <property type="entry name" value="AB_hydrolase_1"/>
</dbReference>
<feature type="domain" description="AB hydrolase-1" evidence="1">
    <location>
        <begin position="51"/>
        <end position="280"/>
    </location>
</feature>
<dbReference type="PRINTS" id="PR00412">
    <property type="entry name" value="EPOXHYDRLASE"/>
</dbReference>
<keyword evidence="4" id="KW-1185">Reference proteome</keyword>